<comment type="caution">
    <text evidence="1">The sequence shown here is derived from an EMBL/GenBank/DDBJ whole genome shotgun (WGS) entry which is preliminary data.</text>
</comment>
<name>A0A162PHF2_BACCE</name>
<dbReference type="PROSITE" id="PS51257">
    <property type="entry name" value="PROKAR_LIPOPROTEIN"/>
    <property type="match status" value="1"/>
</dbReference>
<reference evidence="1 2" key="1">
    <citation type="submission" date="2015-09" db="EMBL/GenBank/DDBJ databases">
        <title>Bacillus cereus food isolates.</title>
        <authorList>
            <person name="Boekhorst J."/>
        </authorList>
    </citation>
    <scope>NUCLEOTIDE SEQUENCE [LARGE SCALE GENOMIC DNA]</scope>
    <source>
        <strain evidence="1 2">B4088</strain>
    </source>
</reference>
<dbReference type="RefSeq" id="WP_063259695.1">
    <property type="nucleotide sequence ID" value="NZ_LJKE01000015.1"/>
</dbReference>
<organism evidence="1 2">
    <name type="scientific">Bacillus cereus</name>
    <dbReference type="NCBI Taxonomy" id="1396"/>
    <lineage>
        <taxon>Bacteria</taxon>
        <taxon>Bacillati</taxon>
        <taxon>Bacillota</taxon>
        <taxon>Bacilli</taxon>
        <taxon>Bacillales</taxon>
        <taxon>Bacillaceae</taxon>
        <taxon>Bacillus</taxon>
        <taxon>Bacillus cereus group</taxon>
    </lineage>
</organism>
<evidence type="ECO:0008006" key="3">
    <source>
        <dbReference type="Google" id="ProtNLM"/>
    </source>
</evidence>
<gene>
    <name evidence="1" type="ORF">B4088_0470</name>
</gene>
<evidence type="ECO:0000313" key="1">
    <source>
        <dbReference type="EMBL" id="KZD72009.1"/>
    </source>
</evidence>
<dbReference type="Proteomes" id="UP000076482">
    <property type="component" value="Unassembled WGS sequence"/>
</dbReference>
<accession>A0A162PHF2</accession>
<sequence>MKKLAVLATTVTLAVGLVGCSKSPKDTFVDAHADLQKAKTYESDSKITAKLDGAGKPEYEQVSKILDSAQIKFNTLANVDKEQYEVKYNLNLDQGPMKIDLTVPVYMENSKVYMKADEFEKMTSFYGGMELPSELKGKIIELDTGKNVDKEKQKQLQEKMQEDLYKIVKDVPKENFKKTDNTVSVSIPGNKASELVEKYLKEGMKAAGQEVDKNTAKELEKALKENVEFGNIVVNSTIEKGEVKKEVFTIPVTVKSDGEKVTLKLKVENTYKQFNKPVKFSFNVDKKNVIKFEDFQKKLTDIQSEGFEVTSEEF</sequence>
<protein>
    <recommendedName>
        <fullName evidence="3">Lipoprotein</fullName>
    </recommendedName>
</protein>
<dbReference type="EMBL" id="LJKE01000015">
    <property type="protein sequence ID" value="KZD72009.1"/>
    <property type="molecule type" value="Genomic_DNA"/>
</dbReference>
<evidence type="ECO:0000313" key="2">
    <source>
        <dbReference type="Proteomes" id="UP000076482"/>
    </source>
</evidence>
<proteinExistence type="predicted"/>
<dbReference type="AlphaFoldDB" id="A0A162PHF2"/>
<dbReference type="PATRIC" id="fig|1396.535.peg.4221"/>